<evidence type="ECO:0000313" key="2">
    <source>
        <dbReference type="EMBL" id="GMH68387.1"/>
    </source>
</evidence>
<evidence type="ECO:0000259" key="1">
    <source>
        <dbReference type="PROSITE" id="PS50127"/>
    </source>
</evidence>
<protein>
    <recommendedName>
        <fullName evidence="1">UBC core domain-containing protein</fullName>
    </recommendedName>
</protein>
<organism evidence="2 3">
    <name type="scientific">Triparma retinervis</name>
    <dbReference type="NCBI Taxonomy" id="2557542"/>
    <lineage>
        <taxon>Eukaryota</taxon>
        <taxon>Sar</taxon>
        <taxon>Stramenopiles</taxon>
        <taxon>Ochrophyta</taxon>
        <taxon>Bolidophyceae</taxon>
        <taxon>Parmales</taxon>
        <taxon>Triparmaceae</taxon>
        <taxon>Triparma</taxon>
    </lineage>
</organism>
<accession>A0A9W7E719</accession>
<feature type="non-terminal residue" evidence="2">
    <location>
        <position position="1"/>
    </location>
</feature>
<dbReference type="InterPro" id="IPR000608">
    <property type="entry name" value="UBC"/>
</dbReference>
<feature type="domain" description="UBC core" evidence="1">
    <location>
        <begin position="5"/>
        <end position="36"/>
    </location>
</feature>
<gene>
    <name evidence="2" type="ORF">TrRE_jg8868</name>
</gene>
<evidence type="ECO:0000313" key="3">
    <source>
        <dbReference type="Proteomes" id="UP001165082"/>
    </source>
</evidence>
<dbReference type="PROSITE" id="PS50127">
    <property type="entry name" value="UBC_2"/>
    <property type="match status" value="1"/>
</dbReference>
<dbReference type="AlphaFoldDB" id="A0A9W7E719"/>
<proteinExistence type="predicted"/>
<sequence length="36" mass="4171">MSNDMCKRRLSRELTSLSKSPLPYIDVCPNPDNFLE</sequence>
<reference evidence="2" key="1">
    <citation type="submission" date="2022-07" db="EMBL/GenBank/DDBJ databases">
        <title>Genome analysis of Parmales, a sister group of diatoms, reveals the evolutionary specialization of diatoms from phago-mixotrophs to photoautotrophs.</title>
        <authorList>
            <person name="Ban H."/>
            <person name="Sato S."/>
            <person name="Yoshikawa S."/>
            <person name="Kazumasa Y."/>
            <person name="Nakamura Y."/>
            <person name="Ichinomiya M."/>
            <person name="Saitoh K."/>
            <person name="Sato N."/>
            <person name="Blanc-Mathieu R."/>
            <person name="Endo H."/>
            <person name="Kuwata A."/>
            <person name="Ogata H."/>
        </authorList>
    </citation>
    <scope>NUCLEOTIDE SEQUENCE</scope>
</reference>
<dbReference type="EMBL" id="BRXZ01004097">
    <property type="protein sequence ID" value="GMH68387.1"/>
    <property type="molecule type" value="Genomic_DNA"/>
</dbReference>
<comment type="caution">
    <text evidence="2">The sequence shown here is derived from an EMBL/GenBank/DDBJ whole genome shotgun (WGS) entry which is preliminary data.</text>
</comment>
<dbReference type="Proteomes" id="UP001165082">
    <property type="component" value="Unassembled WGS sequence"/>
</dbReference>
<keyword evidence="3" id="KW-1185">Reference proteome</keyword>
<name>A0A9W7E719_9STRA</name>